<protein>
    <submittedName>
        <fullName evidence="14">Uncharacterized protein</fullName>
    </submittedName>
</protein>
<evidence type="ECO:0000256" key="9">
    <source>
        <dbReference type="ARBA" id="ARBA00023136"/>
    </source>
</evidence>
<evidence type="ECO:0000256" key="6">
    <source>
        <dbReference type="ARBA" id="ARBA00022989"/>
    </source>
</evidence>
<evidence type="ECO:0000256" key="13">
    <source>
        <dbReference type="SAM" id="MobiDB-lite"/>
    </source>
</evidence>
<keyword evidence="15" id="KW-1185">Reference proteome</keyword>
<dbReference type="EMBL" id="LR903759">
    <property type="protein sequence ID" value="CAD7252250.1"/>
    <property type="molecule type" value="Genomic_DNA"/>
</dbReference>
<gene>
    <name evidence="14" type="ORF">DSTB1V02_LOCUS12008</name>
</gene>
<keyword evidence="11 12" id="KW-0407">Ion channel</keyword>
<keyword evidence="4 12" id="KW-0894">Sodium channel</keyword>
<evidence type="ECO:0000256" key="11">
    <source>
        <dbReference type="ARBA" id="ARBA00023303"/>
    </source>
</evidence>
<keyword evidence="7" id="KW-0915">Sodium</keyword>
<keyword evidence="5 12" id="KW-0812">Transmembrane</keyword>
<accession>A0A7R9AEG4</accession>
<evidence type="ECO:0000256" key="4">
    <source>
        <dbReference type="ARBA" id="ARBA00022461"/>
    </source>
</evidence>
<dbReference type="EMBL" id="CAJPEV010004242">
    <property type="protein sequence ID" value="CAG0901447.1"/>
    <property type="molecule type" value="Genomic_DNA"/>
</dbReference>
<evidence type="ECO:0000313" key="15">
    <source>
        <dbReference type="Proteomes" id="UP000677054"/>
    </source>
</evidence>
<dbReference type="GO" id="GO:0015280">
    <property type="term" value="F:ligand-gated sodium channel activity"/>
    <property type="evidence" value="ECO:0007669"/>
    <property type="project" value="TreeGrafter"/>
</dbReference>
<feature type="compositionally biased region" description="Pro residues" evidence="13">
    <location>
        <begin position="1"/>
        <end position="25"/>
    </location>
</feature>
<dbReference type="AlphaFoldDB" id="A0A7R9AEG4"/>
<sequence>MPLRPPPGAPPGAPPGPPPGAPESLPPVGDDELRENGLLSLDDAEEDFKTGLAFMAAIRSLEPEMIFRLTGSWRELVLDCTYQGKNCTDEKYFIRTVASGYGICYTFNSNFNTNDSKAGKRISSLTGSDYGLSLELYLDQDDYMSNVVSESAGVRVVVHDNDQLPIPDEQGFYLRPNTHTTMALTKVNITRLPEPYQSRCFSSWKQTSFVPLYRFDETIPIGYNVV</sequence>
<dbReference type="Gene3D" id="2.60.470.10">
    <property type="entry name" value="Acid-sensing ion channels like domains"/>
    <property type="match status" value="1"/>
</dbReference>
<proteinExistence type="inferred from homology"/>
<keyword evidence="3 12" id="KW-0813">Transport</keyword>
<evidence type="ECO:0000256" key="3">
    <source>
        <dbReference type="ARBA" id="ARBA00022448"/>
    </source>
</evidence>
<dbReference type="OrthoDB" id="6021021at2759"/>
<feature type="non-terminal residue" evidence="14">
    <location>
        <position position="1"/>
    </location>
</feature>
<evidence type="ECO:0000313" key="14">
    <source>
        <dbReference type="EMBL" id="CAD7252250.1"/>
    </source>
</evidence>
<dbReference type="PRINTS" id="PR01078">
    <property type="entry name" value="AMINACHANNEL"/>
</dbReference>
<name>A0A7R9AEG4_9CRUS</name>
<reference evidence="14" key="1">
    <citation type="submission" date="2020-11" db="EMBL/GenBank/DDBJ databases">
        <authorList>
            <person name="Tran Van P."/>
        </authorList>
    </citation>
    <scope>NUCLEOTIDE SEQUENCE</scope>
</reference>
<comment type="similarity">
    <text evidence="2 12">Belongs to the amiloride-sensitive sodium channel (TC 1.A.6) family.</text>
</comment>
<keyword evidence="6" id="KW-1133">Transmembrane helix</keyword>
<evidence type="ECO:0000256" key="7">
    <source>
        <dbReference type="ARBA" id="ARBA00023053"/>
    </source>
</evidence>
<evidence type="ECO:0000256" key="8">
    <source>
        <dbReference type="ARBA" id="ARBA00023065"/>
    </source>
</evidence>
<feature type="region of interest" description="Disordered" evidence="13">
    <location>
        <begin position="1"/>
        <end position="34"/>
    </location>
</feature>
<evidence type="ECO:0000256" key="5">
    <source>
        <dbReference type="ARBA" id="ARBA00022692"/>
    </source>
</evidence>
<keyword evidence="10 12" id="KW-0739">Sodium transport</keyword>
<dbReference type="Proteomes" id="UP000677054">
    <property type="component" value="Unassembled WGS sequence"/>
</dbReference>
<evidence type="ECO:0000256" key="1">
    <source>
        <dbReference type="ARBA" id="ARBA00004141"/>
    </source>
</evidence>
<dbReference type="Pfam" id="PF00858">
    <property type="entry name" value="ASC"/>
    <property type="match status" value="1"/>
</dbReference>
<dbReference type="InterPro" id="IPR001873">
    <property type="entry name" value="ENaC"/>
</dbReference>
<dbReference type="GO" id="GO:0005886">
    <property type="term" value="C:plasma membrane"/>
    <property type="evidence" value="ECO:0007669"/>
    <property type="project" value="TreeGrafter"/>
</dbReference>
<dbReference type="PANTHER" id="PTHR11690">
    <property type="entry name" value="AMILORIDE-SENSITIVE SODIUM CHANNEL-RELATED"/>
    <property type="match status" value="1"/>
</dbReference>
<keyword evidence="9" id="KW-0472">Membrane</keyword>
<organism evidence="14">
    <name type="scientific">Darwinula stevensoni</name>
    <dbReference type="NCBI Taxonomy" id="69355"/>
    <lineage>
        <taxon>Eukaryota</taxon>
        <taxon>Metazoa</taxon>
        <taxon>Ecdysozoa</taxon>
        <taxon>Arthropoda</taxon>
        <taxon>Crustacea</taxon>
        <taxon>Oligostraca</taxon>
        <taxon>Ostracoda</taxon>
        <taxon>Podocopa</taxon>
        <taxon>Podocopida</taxon>
        <taxon>Darwinulocopina</taxon>
        <taxon>Darwinuloidea</taxon>
        <taxon>Darwinulidae</taxon>
        <taxon>Darwinula</taxon>
    </lineage>
</organism>
<keyword evidence="8 12" id="KW-0406">Ion transport</keyword>
<comment type="subcellular location">
    <subcellularLocation>
        <location evidence="1">Membrane</location>
        <topology evidence="1">Multi-pass membrane protein</topology>
    </subcellularLocation>
</comment>
<evidence type="ECO:0000256" key="12">
    <source>
        <dbReference type="RuleBase" id="RU000679"/>
    </source>
</evidence>
<evidence type="ECO:0000256" key="10">
    <source>
        <dbReference type="ARBA" id="ARBA00023201"/>
    </source>
</evidence>
<dbReference type="PANTHER" id="PTHR11690:SF248">
    <property type="entry name" value="PICKPOCKET 17, ISOFORM A"/>
    <property type="match status" value="1"/>
</dbReference>
<evidence type="ECO:0000256" key="2">
    <source>
        <dbReference type="ARBA" id="ARBA00007193"/>
    </source>
</evidence>